<reference evidence="2" key="1">
    <citation type="journal article" date="2019" name="Int. J. Syst. Evol. Microbiol.">
        <title>The Global Catalogue of Microorganisms (GCM) 10K type strain sequencing project: providing services to taxonomists for standard genome sequencing and annotation.</title>
        <authorList>
            <consortium name="The Broad Institute Genomics Platform"/>
            <consortium name="The Broad Institute Genome Sequencing Center for Infectious Disease"/>
            <person name="Wu L."/>
            <person name="Ma J."/>
        </authorList>
    </citation>
    <scope>NUCLEOTIDE SEQUENCE [LARGE SCALE GENOMIC DNA]</scope>
    <source>
        <strain evidence="2">CGMCC 1.15420</strain>
    </source>
</reference>
<protein>
    <recommendedName>
        <fullName evidence="3">DUF2281 domain-containing protein</fullName>
    </recommendedName>
</protein>
<dbReference type="RefSeq" id="WP_120462517.1">
    <property type="nucleotide sequence ID" value="NZ_KZ987724.1"/>
</dbReference>
<name>A0ABQ1VQL5_9BACL</name>
<dbReference type="Proteomes" id="UP000608420">
    <property type="component" value="Unassembled WGS sequence"/>
</dbReference>
<organism evidence="1 2">
    <name type="scientific">Paenibacillus aceti</name>
    <dbReference type="NCBI Taxonomy" id="1820010"/>
    <lineage>
        <taxon>Bacteria</taxon>
        <taxon>Bacillati</taxon>
        <taxon>Bacillota</taxon>
        <taxon>Bacilli</taxon>
        <taxon>Bacillales</taxon>
        <taxon>Paenibacillaceae</taxon>
        <taxon>Paenibacillus</taxon>
    </lineage>
</organism>
<dbReference type="EMBL" id="BMIW01000003">
    <property type="protein sequence ID" value="GGF87007.1"/>
    <property type="molecule type" value="Genomic_DNA"/>
</dbReference>
<keyword evidence="2" id="KW-1185">Reference proteome</keyword>
<sequence>MAQITSLLDIKLDPTRPVEEIIQVINFVLMYSPVEKQKQILEGLDLEIGDALSRLQLEDDKLISSPEKGE</sequence>
<accession>A0ABQ1VQL5</accession>
<comment type="caution">
    <text evidence="1">The sequence shown here is derived from an EMBL/GenBank/DDBJ whole genome shotgun (WGS) entry which is preliminary data.</text>
</comment>
<evidence type="ECO:0000313" key="1">
    <source>
        <dbReference type="EMBL" id="GGF87007.1"/>
    </source>
</evidence>
<evidence type="ECO:0000313" key="2">
    <source>
        <dbReference type="Proteomes" id="UP000608420"/>
    </source>
</evidence>
<gene>
    <name evidence="1" type="ORF">GCM10010913_05610</name>
</gene>
<evidence type="ECO:0008006" key="3">
    <source>
        <dbReference type="Google" id="ProtNLM"/>
    </source>
</evidence>
<proteinExistence type="predicted"/>